<feature type="transmembrane region" description="Helical" evidence="7">
    <location>
        <begin position="65"/>
        <end position="84"/>
    </location>
</feature>
<feature type="transmembrane region" description="Helical" evidence="7">
    <location>
        <begin position="386"/>
        <end position="405"/>
    </location>
</feature>
<feature type="non-terminal residue" evidence="9">
    <location>
        <position position="451"/>
    </location>
</feature>
<evidence type="ECO:0000256" key="5">
    <source>
        <dbReference type="ARBA" id="ARBA00023136"/>
    </source>
</evidence>
<proteinExistence type="predicted"/>
<organism evidence="9 10">
    <name type="scientific">Papiliotrema laurentii</name>
    <name type="common">Cryptococcus laurentii</name>
    <dbReference type="NCBI Taxonomy" id="5418"/>
    <lineage>
        <taxon>Eukaryota</taxon>
        <taxon>Fungi</taxon>
        <taxon>Dikarya</taxon>
        <taxon>Basidiomycota</taxon>
        <taxon>Agaricomycotina</taxon>
        <taxon>Tremellomycetes</taxon>
        <taxon>Tremellales</taxon>
        <taxon>Rhynchogastremaceae</taxon>
        <taxon>Papiliotrema</taxon>
    </lineage>
</organism>
<keyword evidence="3 7" id="KW-0812">Transmembrane</keyword>
<comment type="subcellular location">
    <subcellularLocation>
        <location evidence="1">Membrane</location>
        <topology evidence="1">Multi-pass membrane protein</topology>
    </subcellularLocation>
</comment>
<comment type="caution">
    <text evidence="9">The sequence shown here is derived from an EMBL/GenBank/DDBJ whole genome shotgun (WGS) entry which is preliminary data.</text>
</comment>
<protein>
    <submittedName>
        <fullName evidence="9">Phthalate transporter</fullName>
    </submittedName>
</protein>
<feature type="transmembrane region" description="Helical" evidence="7">
    <location>
        <begin position="236"/>
        <end position="256"/>
    </location>
</feature>
<evidence type="ECO:0000259" key="8">
    <source>
        <dbReference type="PROSITE" id="PS50850"/>
    </source>
</evidence>
<feature type="transmembrane region" description="Helical" evidence="7">
    <location>
        <begin position="155"/>
        <end position="175"/>
    </location>
</feature>
<keyword evidence="2" id="KW-0813">Transport</keyword>
<evidence type="ECO:0000256" key="2">
    <source>
        <dbReference type="ARBA" id="ARBA00022448"/>
    </source>
</evidence>
<dbReference type="PROSITE" id="PS50850">
    <property type="entry name" value="MFS"/>
    <property type="match status" value="1"/>
</dbReference>
<feature type="transmembrane region" description="Helical" evidence="7">
    <location>
        <begin position="268"/>
        <end position="286"/>
    </location>
</feature>
<gene>
    <name evidence="9" type="ORF">DB88DRAFT_516191</name>
</gene>
<dbReference type="InterPro" id="IPR020846">
    <property type="entry name" value="MFS_dom"/>
</dbReference>
<keyword evidence="4 7" id="KW-1133">Transmembrane helix</keyword>
<name>A0AAD9LA49_PAPLA</name>
<evidence type="ECO:0000256" key="6">
    <source>
        <dbReference type="SAM" id="MobiDB-lite"/>
    </source>
</evidence>
<feature type="transmembrane region" description="Helical" evidence="7">
    <location>
        <begin position="33"/>
        <end position="53"/>
    </location>
</feature>
<evidence type="ECO:0000256" key="7">
    <source>
        <dbReference type="SAM" id="Phobius"/>
    </source>
</evidence>
<feature type="compositionally biased region" description="Acidic residues" evidence="6">
    <location>
        <begin position="418"/>
        <end position="429"/>
    </location>
</feature>
<dbReference type="Pfam" id="PF07690">
    <property type="entry name" value="MFS_1"/>
    <property type="match status" value="1"/>
</dbReference>
<dbReference type="PANTHER" id="PTHR43791">
    <property type="entry name" value="PERMEASE-RELATED"/>
    <property type="match status" value="1"/>
</dbReference>
<evidence type="ECO:0000256" key="1">
    <source>
        <dbReference type="ARBA" id="ARBA00004141"/>
    </source>
</evidence>
<dbReference type="GO" id="GO:0022857">
    <property type="term" value="F:transmembrane transporter activity"/>
    <property type="evidence" value="ECO:0007669"/>
    <property type="project" value="InterPro"/>
</dbReference>
<accession>A0AAD9LA49</accession>
<reference evidence="9" key="1">
    <citation type="submission" date="2023-02" db="EMBL/GenBank/DDBJ databases">
        <title>Identification and recombinant expression of a fungal hydrolase from Papiliotrema laurentii that hydrolyzes apple cutin and clears colloidal polyester polyurethane.</title>
        <authorList>
            <consortium name="DOE Joint Genome Institute"/>
            <person name="Roman V.A."/>
            <person name="Bojanowski C."/>
            <person name="Crable B.R."/>
            <person name="Wagner D.N."/>
            <person name="Hung C.S."/>
            <person name="Nadeau L.J."/>
            <person name="Schratz L."/>
            <person name="Haridas S."/>
            <person name="Pangilinan J."/>
            <person name="Lipzen A."/>
            <person name="Na H."/>
            <person name="Yan M."/>
            <person name="Ng V."/>
            <person name="Grigoriev I.V."/>
            <person name="Spatafora J.W."/>
            <person name="Barlow D."/>
            <person name="Biffinger J."/>
            <person name="Kelley-Loughnane N."/>
            <person name="Varaljay V.A."/>
            <person name="Crookes-Goodson W.J."/>
        </authorList>
    </citation>
    <scope>NUCLEOTIDE SEQUENCE</scope>
    <source>
        <strain evidence="9">5307AH</strain>
    </source>
</reference>
<dbReference type="EMBL" id="JAODAN010000001">
    <property type="protein sequence ID" value="KAK1927774.1"/>
    <property type="molecule type" value="Genomic_DNA"/>
</dbReference>
<dbReference type="GO" id="GO:0016020">
    <property type="term" value="C:membrane"/>
    <property type="evidence" value="ECO:0007669"/>
    <property type="project" value="UniProtKB-SubCell"/>
</dbReference>
<feature type="transmembrane region" description="Helical" evidence="7">
    <location>
        <begin position="90"/>
        <end position="109"/>
    </location>
</feature>
<dbReference type="PANTHER" id="PTHR43791:SF49">
    <property type="entry name" value="TRANSPORTER, PUTATIVE (AFU_ORTHOLOGUE AFUA_4G04250)-RELATED"/>
    <property type="match status" value="1"/>
</dbReference>
<dbReference type="InterPro" id="IPR036259">
    <property type="entry name" value="MFS_trans_sf"/>
</dbReference>
<dbReference type="FunFam" id="1.20.1250.20:FF:000018">
    <property type="entry name" value="MFS transporter permease"/>
    <property type="match status" value="1"/>
</dbReference>
<evidence type="ECO:0000313" key="9">
    <source>
        <dbReference type="EMBL" id="KAK1927774.1"/>
    </source>
</evidence>
<evidence type="ECO:0000313" key="10">
    <source>
        <dbReference type="Proteomes" id="UP001182556"/>
    </source>
</evidence>
<keyword evidence="5 7" id="KW-0472">Membrane</keyword>
<dbReference type="InterPro" id="IPR011701">
    <property type="entry name" value="MFS"/>
</dbReference>
<dbReference type="SUPFAM" id="SSF103473">
    <property type="entry name" value="MFS general substrate transporter"/>
    <property type="match status" value="1"/>
</dbReference>
<feature type="transmembrane region" description="Helical" evidence="7">
    <location>
        <begin position="353"/>
        <end position="374"/>
    </location>
</feature>
<evidence type="ECO:0000256" key="3">
    <source>
        <dbReference type="ARBA" id="ARBA00022692"/>
    </source>
</evidence>
<feature type="transmembrane region" description="Helical" evidence="7">
    <location>
        <begin position="121"/>
        <end position="143"/>
    </location>
</feature>
<feature type="region of interest" description="Disordered" evidence="6">
    <location>
        <begin position="413"/>
        <end position="437"/>
    </location>
</feature>
<dbReference type="Proteomes" id="UP001182556">
    <property type="component" value="Unassembled WGS sequence"/>
</dbReference>
<evidence type="ECO:0000256" key="4">
    <source>
        <dbReference type="ARBA" id="ARBA00022989"/>
    </source>
</evidence>
<dbReference type="Gene3D" id="1.20.1250.20">
    <property type="entry name" value="MFS general substrate transporter like domains"/>
    <property type="match status" value="2"/>
</dbReference>
<sequence>DRTNLGNARTLNNDKPGESLVETLNLSGDRYNFIVAIFFLPYVLFEFPSNIAMKFFTPSKWISRIMVSWGIVTICTAAVSSYAGLVICRIFIGITEAGFFPGVMCYLCFWYKPDERATRMAIFAASIAVAGAFGGLIATGVSFMSGKAGLYGWQWLFILEGIPAVLVGILIFFYLPDYPETAKFLTEEERQVAVERMGPFAPRGTDKHFDKKDFFWAFAYAPCLTLCRHNVLTHSLCYFFMTNSLNAFGYFAPTIIANLGFKGYKAQLLTVPPNAFAFFAIIFNSWHSDRTHERPKHIIGGLIFVAIGYVLLATVKNVGGRYVGVFMIACTNAAVIPFIAYRTATVTGATSTAIATGGVIAIANIAGAVAPYLFRAKDAPHYYPGLWTLFAMLGAAALIVAFLWYKLGSSSEYRGGLDEEVEPQPEDPEAGVKKTGDEDVTVAEVSAELKA</sequence>
<feature type="transmembrane region" description="Helical" evidence="7">
    <location>
        <begin position="298"/>
        <end position="315"/>
    </location>
</feature>
<feature type="domain" description="Major facilitator superfamily (MFS) profile" evidence="8">
    <location>
        <begin position="1"/>
        <end position="412"/>
    </location>
</feature>
<feature type="transmembrane region" description="Helical" evidence="7">
    <location>
        <begin position="321"/>
        <end position="341"/>
    </location>
</feature>
<dbReference type="AlphaFoldDB" id="A0AAD9LA49"/>
<keyword evidence="10" id="KW-1185">Reference proteome</keyword>